<accession>A0A2H4JE25</accession>
<keyword evidence="1" id="KW-0175">Coiled coil</keyword>
<name>A0A2H4JE25_9CAUD</name>
<organism evidence="2">
    <name type="scientific">uncultured Caudovirales phage</name>
    <dbReference type="NCBI Taxonomy" id="2100421"/>
    <lineage>
        <taxon>Viruses</taxon>
        <taxon>Duplodnaviria</taxon>
        <taxon>Heunggongvirae</taxon>
        <taxon>Uroviricota</taxon>
        <taxon>Caudoviricetes</taxon>
        <taxon>Peduoviridae</taxon>
        <taxon>Maltschvirus</taxon>
        <taxon>Maltschvirus maltsch</taxon>
    </lineage>
</organism>
<dbReference type="EMBL" id="MF417950">
    <property type="protein sequence ID" value="ASN72343.1"/>
    <property type="molecule type" value="Genomic_DNA"/>
</dbReference>
<gene>
    <name evidence="2" type="ORF">7F12_19</name>
</gene>
<proteinExistence type="predicted"/>
<protein>
    <submittedName>
        <fullName evidence="2">Uncharacterized protein</fullName>
    </submittedName>
</protein>
<feature type="coiled-coil region" evidence="1">
    <location>
        <begin position="20"/>
        <end position="71"/>
    </location>
</feature>
<sequence>MQEPYVSISQSELRNLLLKASKVEKLTVQLEHANNQLENALEYISELHRQNDDKSKSIADLEVNYKTLEANYNEVISYKAN</sequence>
<evidence type="ECO:0000256" key="1">
    <source>
        <dbReference type="SAM" id="Coils"/>
    </source>
</evidence>
<evidence type="ECO:0000313" key="2">
    <source>
        <dbReference type="EMBL" id="ASN72343.1"/>
    </source>
</evidence>
<reference evidence="2" key="1">
    <citation type="submission" date="2017-06" db="EMBL/GenBank/DDBJ databases">
        <title>Novel phages from South African skin metaviromes.</title>
        <authorList>
            <person name="van Zyl L.J."/>
            <person name="Abrahams Y."/>
            <person name="Stander E.A."/>
            <person name="Kirby B.M."/>
            <person name="Clavaud C."/>
            <person name="Farcet C."/>
            <person name="Breton L."/>
            <person name="Trindade M.I."/>
        </authorList>
    </citation>
    <scope>NUCLEOTIDE SEQUENCE</scope>
</reference>